<evidence type="ECO:0000313" key="3">
    <source>
        <dbReference type="EMBL" id="MET3655137.1"/>
    </source>
</evidence>
<feature type="domain" description="VWFA" evidence="2">
    <location>
        <begin position="247"/>
        <end position="410"/>
    </location>
</feature>
<dbReference type="Pfam" id="PF01882">
    <property type="entry name" value="DUF58"/>
    <property type="match status" value="1"/>
</dbReference>
<organism evidence="3 4">
    <name type="scientific">Sporosarcina psychrophila</name>
    <name type="common">Bacillus psychrophilus</name>
    <dbReference type="NCBI Taxonomy" id="1476"/>
    <lineage>
        <taxon>Bacteria</taxon>
        <taxon>Bacillati</taxon>
        <taxon>Bacillota</taxon>
        <taxon>Bacilli</taxon>
        <taxon>Bacillales</taxon>
        <taxon>Caryophanaceae</taxon>
        <taxon>Sporosarcina</taxon>
    </lineage>
</organism>
<dbReference type="EMBL" id="JBEPME010000001">
    <property type="protein sequence ID" value="MET3655137.1"/>
    <property type="molecule type" value="Genomic_DNA"/>
</dbReference>
<reference evidence="3 4" key="1">
    <citation type="submission" date="2024-06" db="EMBL/GenBank/DDBJ databases">
        <title>Sorghum-associated microbial communities from plants grown in Nebraska, USA.</title>
        <authorList>
            <person name="Schachtman D."/>
        </authorList>
    </citation>
    <scope>NUCLEOTIDE SEQUENCE [LARGE SCALE GENOMIC DNA]</scope>
    <source>
        <strain evidence="3 4">1288</strain>
    </source>
</reference>
<evidence type="ECO:0000313" key="4">
    <source>
        <dbReference type="Proteomes" id="UP001549104"/>
    </source>
</evidence>
<keyword evidence="4" id="KW-1185">Reference proteome</keyword>
<feature type="transmembrane region" description="Helical" evidence="1">
    <location>
        <begin position="25"/>
        <end position="43"/>
    </location>
</feature>
<dbReference type="InterPro" id="IPR002035">
    <property type="entry name" value="VWF_A"/>
</dbReference>
<dbReference type="PANTHER" id="PTHR33608:SF3">
    <property type="entry name" value="SLR2013 PROTEIN"/>
    <property type="match status" value="1"/>
</dbReference>
<proteinExistence type="predicted"/>
<gene>
    <name evidence="3" type="ORF">ABIC55_000221</name>
</gene>
<dbReference type="InterPro" id="IPR036465">
    <property type="entry name" value="vWFA_dom_sf"/>
</dbReference>
<dbReference type="Gene3D" id="3.40.50.410">
    <property type="entry name" value="von Willebrand factor, type A domain"/>
    <property type="match status" value="1"/>
</dbReference>
<keyword evidence="1" id="KW-0812">Transmembrane</keyword>
<keyword evidence="1" id="KW-0472">Membrane</keyword>
<name>A0ABV2K238_SPOPS</name>
<evidence type="ECO:0000256" key="1">
    <source>
        <dbReference type="SAM" id="Phobius"/>
    </source>
</evidence>
<comment type="caution">
    <text evidence="3">The sequence shown here is derived from an EMBL/GenBank/DDBJ whole genome shotgun (WGS) entry which is preliminary data.</text>
</comment>
<sequence length="453" mass="51949">MTKSLKNLWARFLFQGRGILPTKRLLSAYLIFSLLVILLGSLLDITWSLIITLNVGVILVSLLDLIYSPKKSKLSFRRTITKELERNLSYTVEIEVSNTSEFDLRFFLVDDIPQSFKRPFPLRGEAPRVSASIVTYETNAPVRGKYDIERLYFRYTSRFGLWAKQQTIELVDSVKVIPDLTETKHYLGNAQRFLLYDGSKIRKQQRGVGDFAQIRNYVVGDDPRMINWRQTAKLQEVMTNEYEPEHGKYVTILIDCGRMMGSELAIGNRLEKALEAALTVTAAALQKGDYVSIVAFSKEVKVFIPPAKGMTHLQTILQAVYNLKVDTAESNYAAVLTYLETMQKKRSLLLLFSDVRTFLHEESALVYLQRLRQRHVFLMIGIEDVAILKKANEVPVDVRSAMEKSIAQQQVLIKKKEKLKWEKQGLQMIEAREDKLAVAAVSHYIDIMNRNLI</sequence>
<protein>
    <submittedName>
        <fullName evidence="3">Uncharacterized protein (DUF58 family)</fullName>
    </submittedName>
</protein>
<evidence type="ECO:0000259" key="2">
    <source>
        <dbReference type="SMART" id="SM00327"/>
    </source>
</evidence>
<dbReference type="InterPro" id="IPR002881">
    <property type="entry name" value="DUF58"/>
</dbReference>
<dbReference type="Proteomes" id="UP001549104">
    <property type="component" value="Unassembled WGS sequence"/>
</dbReference>
<dbReference type="RefSeq" id="WP_354311930.1">
    <property type="nucleotide sequence ID" value="NZ_CP185279.1"/>
</dbReference>
<keyword evidence="1" id="KW-1133">Transmembrane helix</keyword>
<dbReference type="SUPFAM" id="SSF53300">
    <property type="entry name" value="vWA-like"/>
    <property type="match status" value="1"/>
</dbReference>
<dbReference type="PANTHER" id="PTHR33608">
    <property type="entry name" value="BLL2464 PROTEIN"/>
    <property type="match status" value="1"/>
</dbReference>
<dbReference type="SMART" id="SM00327">
    <property type="entry name" value="VWA"/>
    <property type="match status" value="1"/>
</dbReference>
<accession>A0ABV2K238</accession>